<evidence type="ECO:0000313" key="4">
    <source>
        <dbReference type="Proteomes" id="UP001195660"/>
    </source>
</evidence>
<dbReference type="PROSITE" id="PS51257">
    <property type="entry name" value="PROKAR_LIPOPROTEIN"/>
    <property type="match status" value="1"/>
</dbReference>
<evidence type="ECO:0000256" key="1">
    <source>
        <dbReference type="SAM" id="SignalP"/>
    </source>
</evidence>
<feature type="domain" description="SGNH hydrolase-type esterase" evidence="2">
    <location>
        <begin position="32"/>
        <end position="182"/>
    </location>
</feature>
<dbReference type="PANTHER" id="PTHR30383:SF24">
    <property type="entry name" value="THIOESTERASE 1_PROTEASE 1_LYSOPHOSPHOLIPASE L1"/>
    <property type="match status" value="1"/>
</dbReference>
<dbReference type="InterPro" id="IPR013830">
    <property type="entry name" value="SGNH_hydro"/>
</dbReference>
<reference evidence="3 4" key="1">
    <citation type="submission" date="2019-11" db="EMBL/GenBank/DDBJ databases">
        <title>Novel Deefgea species.</title>
        <authorList>
            <person name="Han J.-H."/>
        </authorList>
    </citation>
    <scope>NUCLEOTIDE SEQUENCE [LARGE SCALE GENOMIC DNA]</scope>
    <source>
        <strain evidence="3 4">LMG 24817</strain>
    </source>
</reference>
<dbReference type="PANTHER" id="PTHR30383">
    <property type="entry name" value="THIOESTERASE 1/PROTEASE 1/LYSOPHOSPHOLIPASE L1"/>
    <property type="match status" value="1"/>
</dbReference>
<dbReference type="InterPro" id="IPR036514">
    <property type="entry name" value="SGNH_hydro_sf"/>
</dbReference>
<dbReference type="SUPFAM" id="SSF52266">
    <property type="entry name" value="SGNH hydrolase"/>
    <property type="match status" value="1"/>
</dbReference>
<dbReference type="Gene3D" id="3.40.50.1110">
    <property type="entry name" value="SGNH hydrolase"/>
    <property type="match status" value="1"/>
</dbReference>
<keyword evidence="1" id="KW-0732">Signal</keyword>
<dbReference type="EMBL" id="WOFE01000007">
    <property type="protein sequence ID" value="MBM5572398.1"/>
    <property type="molecule type" value="Genomic_DNA"/>
</dbReference>
<keyword evidence="4" id="KW-1185">Reference proteome</keyword>
<protein>
    <submittedName>
        <fullName evidence="3">Arylesterase</fullName>
    </submittedName>
</protein>
<dbReference type="Pfam" id="PF13472">
    <property type="entry name" value="Lipase_GDSL_2"/>
    <property type="match status" value="1"/>
</dbReference>
<accession>A0ABS2CE29</accession>
<gene>
    <name evidence="3" type="ORF">GM173_12540</name>
</gene>
<name>A0ABS2CE29_9NEIS</name>
<dbReference type="RefSeq" id="WP_203571730.1">
    <property type="nucleotide sequence ID" value="NZ_WOFE01000007.1"/>
</dbReference>
<feature type="signal peptide" evidence="1">
    <location>
        <begin position="1"/>
        <end position="19"/>
    </location>
</feature>
<dbReference type="InterPro" id="IPR051532">
    <property type="entry name" value="Ester_Hydrolysis_Enzymes"/>
</dbReference>
<sequence>MRFLSLLFLLGLLTACGQAKLEPLPANAVILAYGDSLTFGTGAAAGEDYPTQLSRLIAHPVVNAGVPGETTAQGLQRLNDTLDEVKPKLVLLGLGGNDFLQRLPPEDAKANLAAMLSELKRRNIPVVLLAVPSLSIPPKPHPLYAELAEQADVVLAEEQWWDILRKASLKSDAVHPNAAGYAQFAAAMAELLKEHGAIRD</sequence>
<comment type="caution">
    <text evidence="3">The sequence shown here is derived from an EMBL/GenBank/DDBJ whole genome shotgun (WGS) entry which is preliminary data.</text>
</comment>
<evidence type="ECO:0000313" key="3">
    <source>
        <dbReference type="EMBL" id="MBM5572398.1"/>
    </source>
</evidence>
<proteinExistence type="predicted"/>
<organism evidence="3 4">
    <name type="scientific">Deefgea chitinilytica</name>
    <dbReference type="NCBI Taxonomy" id="570276"/>
    <lineage>
        <taxon>Bacteria</taxon>
        <taxon>Pseudomonadati</taxon>
        <taxon>Pseudomonadota</taxon>
        <taxon>Betaproteobacteria</taxon>
        <taxon>Neisseriales</taxon>
        <taxon>Chitinibacteraceae</taxon>
        <taxon>Deefgea</taxon>
    </lineage>
</organism>
<feature type="chain" id="PRO_5046699027" evidence="1">
    <location>
        <begin position="20"/>
        <end position="200"/>
    </location>
</feature>
<evidence type="ECO:0000259" key="2">
    <source>
        <dbReference type="Pfam" id="PF13472"/>
    </source>
</evidence>
<dbReference type="Proteomes" id="UP001195660">
    <property type="component" value="Unassembled WGS sequence"/>
</dbReference>